<evidence type="ECO:0000313" key="2">
    <source>
        <dbReference type="Proteomes" id="UP000017081"/>
    </source>
</evidence>
<keyword evidence="2" id="KW-1185">Reference proteome</keyword>
<dbReference type="STRING" id="1319815.HMPREF0202_02893"/>
<dbReference type="RefSeq" id="WP_023052414.1">
    <property type="nucleotide sequence ID" value="NZ_CP173070.2"/>
</dbReference>
<comment type="caution">
    <text evidence="1">The sequence shown here is derived from an EMBL/GenBank/DDBJ whole genome shotgun (WGS) entry which is preliminary data.</text>
</comment>
<dbReference type="Proteomes" id="UP000017081">
    <property type="component" value="Unassembled WGS sequence"/>
</dbReference>
<dbReference type="HOGENOM" id="CLU_099787_0_0_0"/>
<dbReference type="eggNOG" id="ENOG5031I16">
    <property type="taxonomic scope" value="Bacteria"/>
</dbReference>
<dbReference type="AlphaFoldDB" id="U7UVX6"/>
<gene>
    <name evidence="1" type="ORF">HMPREF0202_02893</name>
</gene>
<name>U7UVX6_9FUSO</name>
<accession>U7UVX6</accession>
<dbReference type="PATRIC" id="fig|1319815.3.peg.2740"/>
<proteinExistence type="predicted"/>
<protein>
    <submittedName>
        <fullName evidence="1">Uncharacterized protein</fullName>
    </submittedName>
</protein>
<organism evidence="1 2">
    <name type="scientific">Cetobacterium somerae ATCC BAA-474</name>
    <dbReference type="NCBI Taxonomy" id="1319815"/>
    <lineage>
        <taxon>Bacteria</taxon>
        <taxon>Fusobacteriati</taxon>
        <taxon>Fusobacteriota</taxon>
        <taxon>Fusobacteriia</taxon>
        <taxon>Fusobacteriales</taxon>
        <taxon>Fusobacteriaceae</taxon>
        <taxon>Cetobacterium</taxon>
    </lineage>
</organism>
<sequence>MARKKVVIVIVEGISDEMALEGSLRNLYRSKEVRFKVVRSDITSDRNSSSNNIKAKVAELIKSEMSRFSLDREDILKVIHIVDMDGAYINEDAIKESSEIQEFKYTETHILAPSIEKVVERNERKAKNLNVLSCLNKINVSLDYSLYYFSCNQEHVLHNLIDVPDNQKRTLAEKFNDQYEDNLDEFKDFITSEEFAVKGSYLETWEFIKKDNNSLKRFSNIHLLLKEENLI</sequence>
<dbReference type="EMBL" id="AXZF01000197">
    <property type="protein sequence ID" value="ERT63582.1"/>
    <property type="molecule type" value="Genomic_DNA"/>
</dbReference>
<reference evidence="1 2" key="1">
    <citation type="submission" date="2013-08" db="EMBL/GenBank/DDBJ databases">
        <authorList>
            <person name="Weinstock G."/>
            <person name="Sodergren E."/>
            <person name="Wylie T."/>
            <person name="Fulton L."/>
            <person name="Fulton R."/>
            <person name="Fronick C."/>
            <person name="O'Laughlin M."/>
            <person name="Godfrey J."/>
            <person name="Miner T."/>
            <person name="Herter B."/>
            <person name="Appelbaum E."/>
            <person name="Cordes M."/>
            <person name="Lek S."/>
            <person name="Wollam A."/>
            <person name="Pepin K.H."/>
            <person name="Palsikar V.B."/>
            <person name="Mitreva M."/>
            <person name="Wilson R.K."/>
        </authorList>
    </citation>
    <scope>NUCLEOTIDE SEQUENCE [LARGE SCALE GENOMIC DNA]</scope>
    <source>
        <strain evidence="1 2">ATCC BAA-474</strain>
    </source>
</reference>
<evidence type="ECO:0000313" key="1">
    <source>
        <dbReference type="EMBL" id="ERT63582.1"/>
    </source>
</evidence>